<gene>
    <name evidence="1" type="ORF">AC625_08480</name>
</gene>
<sequence length="107" mass="12273">MKYYLQVQPDGRITDAITYPFGNYIEYEAESLPMEVIGGWFKLENDVIVEYPELKPVTKDEEIEQLQQDLGMILLESANDKARIVELEINQGEMLMEIATLKMGGNL</sequence>
<dbReference type="STRING" id="1679170.AC625_08480"/>
<dbReference type="PATRIC" id="fig|1679170.3.peg.1817"/>
<reference evidence="2" key="1">
    <citation type="submission" date="2015-07" db="EMBL/GenBank/DDBJ databases">
        <title>Genome sequencing project for genomic taxonomy and phylogenomics of Bacillus-like bacteria.</title>
        <authorList>
            <person name="Liu B."/>
            <person name="Wang J."/>
            <person name="Zhu Y."/>
            <person name="Liu G."/>
            <person name="Chen Q."/>
            <person name="Chen Z."/>
            <person name="Lan J."/>
            <person name="Che J."/>
            <person name="Ge C."/>
            <person name="Shi H."/>
            <person name="Pan Z."/>
            <person name="Liu X."/>
        </authorList>
    </citation>
    <scope>NUCLEOTIDE SEQUENCE [LARGE SCALE GENOMIC DNA]</scope>
    <source>
        <strain evidence="2">FJAT-27997</strain>
    </source>
</reference>
<dbReference type="AlphaFoldDB" id="A0A0K9GSG8"/>
<dbReference type="EMBL" id="LFZW01000001">
    <property type="protein sequence ID" value="KMY49575.1"/>
    <property type="molecule type" value="Genomic_DNA"/>
</dbReference>
<evidence type="ECO:0000313" key="2">
    <source>
        <dbReference type="Proteomes" id="UP000037146"/>
    </source>
</evidence>
<accession>A0A0K9GSG8</accession>
<comment type="caution">
    <text evidence="1">The sequence shown here is derived from an EMBL/GenBank/DDBJ whole genome shotgun (WGS) entry which is preliminary data.</text>
</comment>
<protein>
    <submittedName>
        <fullName evidence="1">Uncharacterized protein</fullName>
    </submittedName>
</protein>
<evidence type="ECO:0000313" key="1">
    <source>
        <dbReference type="EMBL" id="KMY49575.1"/>
    </source>
</evidence>
<organism evidence="1 2">
    <name type="scientific">Peribacillus loiseleuriae</name>
    <dbReference type="NCBI Taxonomy" id="1679170"/>
    <lineage>
        <taxon>Bacteria</taxon>
        <taxon>Bacillati</taxon>
        <taxon>Bacillota</taxon>
        <taxon>Bacilli</taxon>
        <taxon>Bacillales</taxon>
        <taxon>Bacillaceae</taxon>
        <taxon>Peribacillus</taxon>
    </lineage>
</organism>
<dbReference type="RefSeq" id="WP_049680909.1">
    <property type="nucleotide sequence ID" value="NZ_LFZW01000001.1"/>
</dbReference>
<dbReference type="OrthoDB" id="2972252at2"/>
<dbReference type="Proteomes" id="UP000037146">
    <property type="component" value="Unassembled WGS sequence"/>
</dbReference>
<keyword evidence="2" id="KW-1185">Reference proteome</keyword>
<proteinExistence type="predicted"/>
<name>A0A0K9GSG8_9BACI</name>